<keyword evidence="3" id="KW-1133">Transmembrane helix</keyword>
<feature type="transmembrane region" description="Helical" evidence="3">
    <location>
        <begin position="554"/>
        <end position="573"/>
    </location>
</feature>
<proteinExistence type="predicted"/>
<dbReference type="InterPro" id="IPR015943">
    <property type="entry name" value="WD40/YVTN_repeat-like_dom_sf"/>
</dbReference>
<keyword evidence="1" id="KW-0863">Zinc-finger</keyword>
<dbReference type="PROSITE" id="PS50103">
    <property type="entry name" value="ZF_C3H1"/>
    <property type="match status" value="1"/>
</dbReference>
<keyword evidence="3" id="KW-0472">Membrane</keyword>
<feature type="region of interest" description="Disordered" evidence="2">
    <location>
        <begin position="1036"/>
        <end position="1055"/>
    </location>
</feature>
<protein>
    <submittedName>
        <fullName evidence="5">Gramicidin S biosynthesis protein GrsT</fullName>
    </submittedName>
</protein>
<feature type="transmembrane region" description="Helical" evidence="3">
    <location>
        <begin position="12"/>
        <end position="32"/>
    </location>
</feature>
<evidence type="ECO:0000256" key="2">
    <source>
        <dbReference type="SAM" id="MobiDB-lite"/>
    </source>
</evidence>
<organism evidence="5 6">
    <name type="scientific">Durusdinium trenchii</name>
    <dbReference type="NCBI Taxonomy" id="1381693"/>
    <lineage>
        <taxon>Eukaryota</taxon>
        <taxon>Sar</taxon>
        <taxon>Alveolata</taxon>
        <taxon>Dinophyceae</taxon>
        <taxon>Suessiales</taxon>
        <taxon>Symbiodiniaceae</taxon>
        <taxon>Durusdinium</taxon>
    </lineage>
</organism>
<reference evidence="5 6" key="1">
    <citation type="submission" date="2024-02" db="EMBL/GenBank/DDBJ databases">
        <authorList>
            <person name="Chen Y."/>
            <person name="Shah S."/>
            <person name="Dougan E. K."/>
            <person name="Thang M."/>
            <person name="Chan C."/>
        </authorList>
    </citation>
    <scope>NUCLEOTIDE SEQUENCE [LARGE SCALE GENOMIC DNA]</scope>
</reference>
<accession>A0ABP0R794</accession>
<name>A0ABP0R794_9DINO</name>
<dbReference type="InterPro" id="IPR000571">
    <property type="entry name" value="Znf_CCCH"/>
</dbReference>
<gene>
    <name evidence="5" type="ORF">SCF082_LOCUS45135</name>
</gene>
<keyword evidence="1" id="KW-0479">Metal-binding</keyword>
<evidence type="ECO:0000259" key="4">
    <source>
        <dbReference type="PROSITE" id="PS50103"/>
    </source>
</evidence>
<sequence>MSKAEALKDAMTWGPRAASILLFLWAWCMSWYKLGFYTYQLSAGSGHIEVRAPLYMLIVGLAISNLLGCHYFLQQERYVMAVFAGLGLDVPFTAVVNRRAILQDEACPDFETLQIRTTVWRSIPLAMISLYMAARSLIEMPLCQAAVILTLPAITHRIGDYTHTSVFQIFTELEWEDIDVVYGGRYRNPMGNHTRRMLTDIIWTNVEPSNYLWKEARCDLSQWSREYCPQDQAVLIPTTSVPKEGYGTIGHGNLRAAGVALGQMARQALLTTGVDLQQTVAALIGGIVKRKKGSSWGTAFTWGLNYAASWEWIVDKIFDMVQNALDFSTARSKWPRQSRSLWQIPVAAALLVSSSLPLVKAIKRARSIEVKSDQLLLGLHGALDVLMLVIFMLLCFIGPAVDSLERFGLRIVNSFVDLLLQEAAKAYQNNLGLKIFDFLERGCGQGTVYHADHACQDEFPVFEHYVQNHLLEAYQNEMQVFLDAVHDLSVPDSDLLLQALGFCIFFALSVLIARVLLGKMRLSTAGLLNVGITGPMHLAALAPKSDLEEVLESITILIPLRGAILTVVLYAAWGSRNPEPFTAFALNHPVNLFNLQFAWLVLWFAHVFTGWLGVSALRSYVPSDEEFARTNAMQPADYGATGSILYAKPAHGGNETRSTNPLHSVQHALGRKRCQLAHHRPHREPSSWQDGDFVMTELELPPPVIPIDEKEKSDEWDAQSSDAWSIQARLPQLRVRTFCSSPLQSPPLSPISPDGSRLAPRRRSKADESTATATRAQLREGATGVEDVLNRVRYDLLESSVAAFQVLVDNVERPDLCRPHLLRGECRYGQNCRYQHVTPLRWRSGSAPLVSNGSHVPFVEALDTTKLFALLDSAPSPTARHALLQTVACVLYQGEVVWCRHVGRAATHQLWESFLSMHGGTSSARATPGTTAAEFMMEWPGNVWEHVLQHLQDPCVISGTAVAMLSSSRSMWKSSLGEKKLWQMLAKSEWTEWPSLAKVRHDDEDPLKEFTSLAQQLQLYRLCWAATQSCPGKFATPKQGPYPSPEAAEMPGSPKCETRRLGRGTLHLELGFEVTALRADAKLLVAASRRSNEVRLFQTRGLGRLPTLRLERRVDALDAVPENDALVAGSVDGQVSIHTVSDPKTWHRLTRYKATTRDASGSPLFAGLHFLPGSGGTLVLAAARSQNCAQLWDVATQSMVVESESMGTTLTACELMEQQASSDAADGLVRLWDLRSPRLVPVAERSPGQGETLVSVNVGEPSSCALLNSSTLRWADLRAGSGRVTEVRPATHWPQLLAEAAPPRLVLARHGMVAAWYDGPTAPIGCWYGMGCSLVPINADHGNTAVSAAAIPLGGGTPPFAVALARPEPARGWSMRFVPLRCLKAGGHAAGFGGRRRISTEPTGRRALANVAAQGPAIRGTLISVTGLRPVWGHNHLQRPSLHLYRGKSGQALYSFPAPGRP</sequence>
<feature type="transmembrane region" description="Helical" evidence="3">
    <location>
        <begin position="593"/>
        <end position="614"/>
    </location>
</feature>
<comment type="caution">
    <text evidence="5">The sequence shown here is derived from an EMBL/GenBank/DDBJ whole genome shotgun (WGS) entry which is preliminary data.</text>
</comment>
<evidence type="ECO:0000256" key="1">
    <source>
        <dbReference type="PROSITE-ProRule" id="PRU00723"/>
    </source>
</evidence>
<keyword evidence="1" id="KW-0862">Zinc</keyword>
<feature type="transmembrane region" description="Helical" evidence="3">
    <location>
        <begin position="341"/>
        <end position="359"/>
    </location>
</feature>
<feature type="transmembrane region" description="Helical" evidence="3">
    <location>
        <begin position="52"/>
        <end position="73"/>
    </location>
</feature>
<feature type="transmembrane region" description="Helical" evidence="3">
    <location>
        <begin position="379"/>
        <end position="401"/>
    </location>
</feature>
<feature type="domain" description="C3H1-type" evidence="4">
    <location>
        <begin position="812"/>
        <end position="839"/>
    </location>
</feature>
<dbReference type="SUPFAM" id="SSF50978">
    <property type="entry name" value="WD40 repeat-like"/>
    <property type="match status" value="1"/>
</dbReference>
<feature type="zinc finger region" description="C3H1-type" evidence="1">
    <location>
        <begin position="812"/>
        <end position="839"/>
    </location>
</feature>
<dbReference type="InterPro" id="IPR036322">
    <property type="entry name" value="WD40_repeat_dom_sf"/>
</dbReference>
<dbReference type="EMBL" id="CAXAMM010040906">
    <property type="protein sequence ID" value="CAK9096099.1"/>
    <property type="molecule type" value="Genomic_DNA"/>
</dbReference>
<feature type="transmembrane region" description="Helical" evidence="3">
    <location>
        <begin position="495"/>
        <end position="516"/>
    </location>
</feature>
<feature type="transmembrane region" description="Helical" evidence="3">
    <location>
        <begin position="522"/>
        <end position="542"/>
    </location>
</feature>
<evidence type="ECO:0000313" key="5">
    <source>
        <dbReference type="EMBL" id="CAK9096099.1"/>
    </source>
</evidence>
<keyword evidence="3" id="KW-0812">Transmembrane</keyword>
<evidence type="ECO:0000256" key="3">
    <source>
        <dbReference type="SAM" id="Phobius"/>
    </source>
</evidence>
<keyword evidence="6" id="KW-1185">Reference proteome</keyword>
<feature type="region of interest" description="Disordered" evidence="2">
    <location>
        <begin position="741"/>
        <end position="774"/>
    </location>
</feature>
<dbReference type="Proteomes" id="UP001642464">
    <property type="component" value="Unassembled WGS sequence"/>
</dbReference>
<dbReference type="Gene3D" id="2.130.10.10">
    <property type="entry name" value="YVTN repeat-like/Quinoprotein amine dehydrogenase"/>
    <property type="match status" value="1"/>
</dbReference>
<evidence type="ECO:0000313" key="6">
    <source>
        <dbReference type="Proteomes" id="UP001642464"/>
    </source>
</evidence>